<evidence type="ECO:0000256" key="1">
    <source>
        <dbReference type="ARBA" id="ARBA00011975"/>
    </source>
</evidence>
<evidence type="ECO:0000259" key="8">
    <source>
        <dbReference type="Pfam" id="PF04471"/>
    </source>
</evidence>
<dbReference type="PANTHER" id="PTHR10629:SF52">
    <property type="entry name" value="DNA (CYTOSINE-5)-METHYLTRANSFERASE 1"/>
    <property type="match status" value="1"/>
</dbReference>
<dbReference type="PRINTS" id="PR00105">
    <property type="entry name" value="C5METTRFRASE"/>
</dbReference>
<evidence type="ECO:0000256" key="4">
    <source>
        <dbReference type="ARBA" id="ARBA00022691"/>
    </source>
</evidence>
<feature type="domain" description="Restriction endonuclease type IV Mrr" evidence="8">
    <location>
        <begin position="27"/>
        <end position="135"/>
    </location>
</feature>
<accession>A0ABP6TEJ1</accession>
<keyword evidence="10" id="KW-1185">Reference proteome</keyword>
<dbReference type="PROSITE" id="PS51679">
    <property type="entry name" value="SAM_MT_C5"/>
    <property type="match status" value="1"/>
</dbReference>
<dbReference type="NCBIfam" id="TIGR00675">
    <property type="entry name" value="dcm"/>
    <property type="match status" value="1"/>
</dbReference>
<dbReference type="Pfam" id="PF04471">
    <property type="entry name" value="Mrr_cat"/>
    <property type="match status" value="1"/>
</dbReference>
<comment type="caution">
    <text evidence="6">Lacks conserved residue(s) required for the propagation of feature annotation.</text>
</comment>
<keyword evidence="2 6" id="KW-0489">Methyltransferase</keyword>
<evidence type="ECO:0000256" key="7">
    <source>
        <dbReference type="RuleBase" id="RU000416"/>
    </source>
</evidence>
<evidence type="ECO:0000256" key="3">
    <source>
        <dbReference type="ARBA" id="ARBA00022679"/>
    </source>
</evidence>
<name>A0ABP6TEJ1_9ACTN</name>
<dbReference type="Gene3D" id="3.40.50.150">
    <property type="entry name" value="Vaccinia Virus protein VP39"/>
    <property type="match status" value="1"/>
</dbReference>
<comment type="similarity">
    <text evidence="6 7">Belongs to the class I-like SAM-binding methyltransferase superfamily. C5-methyltransferase family.</text>
</comment>
<dbReference type="Proteomes" id="UP001501676">
    <property type="component" value="Unassembled WGS sequence"/>
</dbReference>
<reference evidence="10" key="1">
    <citation type="journal article" date="2019" name="Int. J. Syst. Evol. Microbiol.">
        <title>The Global Catalogue of Microorganisms (GCM) 10K type strain sequencing project: providing services to taxonomists for standard genome sequencing and annotation.</title>
        <authorList>
            <consortium name="The Broad Institute Genomics Platform"/>
            <consortium name="The Broad Institute Genome Sequencing Center for Infectious Disease"/>
            <person name="Wu L."/>
            <person name="Ma J."/>
        </authorList>
    </citation>
    <scope>NUCLEOTIDE SEQUENCE [LARGE SCALE GENOMIC DNA]</scope>
    <source>
        <strain evidence="10">JCM 9458</strain>
    </source>
</reference>
<organism evidence="9 10">
    <name type="scientific">Cryptosporangium minutisporangium</name>
    <dbReference type="NCBI Taxonomy" id="113569"/>
    <lineage>
        <taxon>Bacteria</taxon>
        <taxon>Bacillati</taxon>
        <taxon>Actinomycetota</taxon>
        <taxon>Actinomycetes</taxon>
        <taxon>Cryptosporangiales</taxon>
        <taxon>Cryptosporangiaceae</taxon>
        <taxon>Cryptosporangium</taxon>
    </lineage>
</organism>
<comment type="caution">
    <text evidence="9">The sequence shown here is derived from an EMBL/GenBank/DDBJ whole genome shotgun (WGS) entry which is preliminary data.</text>
</comment>
<keyword evidence="4 6" id="KW-0949">S-adenosyl-L-methionine</keyword>
<evidence type="ECO:0000313" key="9">
    <source>
        <dbReference type="EMBL" id="GAA3399343.1"/>
    </source>
</evidence>
<evidence type="ECO:0000256" key="5">
    <source>
        <dbReference type="ARBA" id="ARBA00022747"/>
    </source>
</evidence>
<dbReference type="SUPFAM" id="SSF52980">
    <property type="entry name" value="Restriction endonuclease-like"/>
    <property type="match status" value="1"/>
</dbReference>
<keyword evidence="3 6" id="KW-0808">Transferase</keyword>
<dbReference type="RefSeq" id="WP_345734040.1">
    <property type="nucleotide sequence ID" value="NZ_BAAAYN010000131.1"/>
</dbReference>
<dbReference type="EC" id="2.1.1.37" evidence="1"/>
<dbReference type="InterPro" id="IPR029063">
    <property type="entry name" value="SAM-dependent_MTases_sf"/>
</dbReference>
<dbReference type="SUPFAM" id="SSF50998">
    <property type="entry name" value="Quinoprotein alcohol dehydrogenase-like"/>
    <property type="match status" value="1"/>
</dbReference>
<keyword evidence="5" id="KW-0680">Restriction system</keyword>
<evidence type="ECO:0000256" key="2">
    <source>
        <dbReference type="ARBA" id="ARBA00022603"/>
    </source>
</evidence>
<dbReference type="InterPro" id="IPR050390">
    <property type="entry name" value="C5-Methyltransferase"/>
</dbReference>
<gene>
    <name evidence="9" type="ORF">GCM10020369_84860</name>
</gene>
<dbReference type="InterPro" id="IPR001525">
    <property type="entry name" value="C5_MeTfrase"/>
</dbReference>
<sequence>MPSGTQLQSLIAEYDQLRRLDGYTPQLRGQRFNELIAATLRCWGIDARTSVRSKGEIDVAFVVDNKHYLVEAKWKKKPADTGQIAKLQKRVRQRLAGTLGLFVSMAGYTPEALADISDGDRLEVLLLDKVHFEAMLSGLVPPLELLGLLLSHAAFEGEAYAPLLGLIGPGEEPPTVAFGAPSWIPDGRLTRSGDAIEEVLFALPDSFQPGMTAGPDDQVIVTTEQGILAIDPREGQTWWAAPVSGCHHRALVQQDGSVLFTRGHGVGHYSEDQLAVVAGGMFGNTHLVPHPDGSVWAFAGGEADSRPGASISRLGDVLGEEVRHDLGHLEAAASSPAWVGDVDLLTVGSELVLTDTRAGKPRQRTAAKITSAGLVVIDGAVIGARDDVTLVRERLGSGQHTPVVDLAPEGSIADFCRGPAGSLYVASRYREAGSTPIVVGRIALSPPTADSTPASSTVRRTAASVRVRSSRAASSAQLSLPVFDTSQAPARATVADLFAGSGGMTTGFAYMGYAPVFAIEDHLASAATYAANFGTSTIHWSDIRHLPPNAVPHADVVVGSPPFQPANARGRGRVDDPRNALWKEFVRVVAQVRPQVFVMDAPPQFRQASDFHEFLAEFDRGSLRRYDIAYGVMFAPHFGVPQERRRLVVIGSSVGPIPMPTQHMTEAEFRTVRNAIGDVPVVSTGLDLPESAFACFGQTVRGAYRSVDLHLGRRYTDLALRRYGHIPPGGDMRDLPQELLPLHALKARDTRAANVMGRMHWDRPAPAIRTEFFAPEKGRYLHPDADRAITHREAARLQGFPDDYLWCGSKMEIARQIGNATPVQLASALATHVKPFLC</sequence>
<protein>
    <recommendedName>
        <fullName evidence="1">DNA (cytosine-5-)-methyltransferase</fullName>
        <ecNumber evidence="1">2.1.1.37</ecNumber>
    </recommendedName>
</protein>
<proteinExistence type="inferred from homology"/>
<evidence type="ECO:0000313" key="10">
    <source>
        <dbReference type="Proteomes" id="UP001501676"/>
    </source>
</evidence>
<dbReference type="SUPFAM" id="SSF53335">
    <property type="entry name" value="S-adenosyl-L-methionine-dependent methyltransferases"/>
    <property type="match status" value="1"/>
</dbReference>
<dbReference type="InterPro" id="IPR011335">
    <property type="entry name" value="Restrct_endonuc-II-like"/>
</dbReference>
<dbReference type="PANTHER" id="PTHR10629">
    <property type="entry name" value="CYTOSINE-SPECIFIC METHYLTRANSFERASE"/>
    <property type="match status" value="1"/>
</dbReference>
<dbReference type="EMBL" id="BAAAYN010000131">
    <property type="protein sequence ID" value="GAA3399343.1"/>
    <property type="molecule type" value="Genomic_DNA"/>
</dbReference>
<dbReference type="Pfam" id="PF00145">
    <property type="entry name" value="DNA_methylase"/>
    <property type="match status" value="1"/>
</dbReference>
<dbReference type="InterPro" id="IPR011047">
    <property type="entry name" value="Quinoprotein_ADH-like_sf"/>
</dbReference>
<dbReference type="InterPro" id="IPR007560">
    <property type="entry name" value="Restrct_endonuc_IV_Mrr"/>
</dbReference>
<dbReference type="Gene3D" id="3.90.120.10">
    <property type="entry name" value="DNA Methylase, subunit A, domain 2"/>
    <property type="match status" value="1"/>
</dbReference>
<evidence type="ECO:0000256" key="6">
    <source>
        <dbReference type="PROSITE-ProRule" id="PRU01016"/>
    </source>
</evidence>